<sequence>MPDVIVMHVSFQHRRQRLLAQLGDAIAILPTAPEVIRNADAHYPYRGDSHFLYLTGFAEPEAVLVLDGKAGKALLFCRDKNPDSEIWDGFRYGPAAAAEAFGFDEAYSISELDQRLPPLLAEHAALYWAVGRDNGWDARIAGYLQQARQQARVGKDAPQQYGDLLAMIDEMRLIKDEREIAVLQQAGRISAEGHVRAMQACRPGMMEYQIEAELLYHFVRHGARQPAYESIVAGGANACTLHYAANNARLNDGELLLIDAGCEFNGYAGDITRTFPVNGRFSGAQRDVYEVVLAAQLAAIAAVQPGARLDAPADAALRVLVQGMLDLKLLAGSVDGAIESGDYRRFYMHGIGHFIGLDVHDVGARRPGGQWRSFQSGMCTTIEPGLYIRPDDRVPVAFHNIGIRIEDNVLVTDDGHQVYTDDVPKRIDDIEALMKQH</sequence>
<dbReference type="InterPro" id="IPR007865">
    <property type="entry name" value="Aminopep_P_N"/>
</dbReference>
<accession>A0ABQ2YR16</accession>
<dbReference type="EMBL" id="BMYW01000006">
    <property type="protein sequence ID" value="GGX92491.1"/>
    <property type="molecule type" value="Genomic_DNA"/>
</dbReference>
<dbReference type="CDD" id="cd01087">
    <property type="entry name" value="Prolidase"/>
    <property type="match status" value="1"/>
</dbReference>
<organism evidence="12 13">
    <name type="scientific">Vogesella alkaliphila</name>
    <dbReference type="NCBI Taxonomy" id="1193621"/>
    <lineage>
        <taxon>Bacteria</taxon>
        <taxon>Pseudomonadati</taxon>
        <taxon>Pseudomonadota</taxon>
        <taxon>Betaproteobacteria</taxon>
        <taxon>Neisseriales</taxon>
        <taxon>Chromobacteriaceae</taxon>
        <taxon>Vogesella</taxon>
    </lineage>
</organism>
<evidence type="ECO:0000256" key="1">
    <source>
        <dbReference type="ARBA" id="ARBA00001424"/>
    </source>
</evidence>
<proteinExistence type="inferred from homology"/>
<evidence type="ECO:0000313" key="13">
    <source>
        <dbReference type="Proteomes" id="UP000600877"/>
    </source>
</evidence>
<dbReference type="GO" id="GO:0004177">
    <property type="term" value="F:aminopeptidase activity"/>
    <property type="evidence" value="ECO:0007669"/>
    <property type="project" value="UniProtKB-KW"/>
</dbReference>
<name>A0ABQ2YR16_9NEIS</name>
<keyword evidence="7" id="KW-0378">Hydrolase</keyword>
<keyword evidence="5" id="KW-0645">Protease</keyword>
<dbReference type="SUPFAM" id="SSF53092">
    <property type="entry name" value="Creatinase/prolidase N-terminal domain"/>
    <property type="match status" value="1"/>
</dbReference>
<dbReference type="NCBIfam" id="NF008131">
    <property type="entry name" value="PRK10879.1"/>
    <property type="match status" value="1"/>
</dbReference>
<dbReference type="InterPro" id="IPR000994">
    <property type="entry name" value="Pept_M24"/>
</dbReference>
<dbReference type="SMART" id="SM01011">
    <property type="entry name" value="AMP_N"/>
    <property type="match status" value="1"/>
</dbReference>
<comment type="cofactor">
    <cofactor evidence="2">
        <name>Mn(2+)</name>
        <dbReference type="ChEBI" id="CHEBI:29035"/>
    </cofactor>
</comment>
<comment type="similarity">
    <text evidence="3 10">Belongs to the peptidase M24B family.</text>
</comment>
<evidence type="ECO:0000256" key="4">
    <source>
        <dbReference type="ARBA" id="ARBA00012574"/>
    </source>
</evidence>
<keyword evidence="9" id="KW-0464">Manganese</keyword>
<dbReference type="PROSITE" id="PS00491">
    <property type="entry name" value="PROLINE_PEPTIDASE"/>
    <property type="match status" value="1"/>
</dbReference>
<dbReference type="InterPro" id="IPR001131">
    <property type="entry name" value="Peptidase_M24B_aminopep-P_CS"/>
</dbReference>
<dbReference type="Pfam" id="PF00557">
    <property type="entry name" value="Peptidase_M24"/>
    <property type="match status" value="1"/>
</dbReference>
<dbReference type="InterPro" id="IPR052433">
    <property type="entry name" value="X-Pro_dipept-like"/>
</dbReference>
<dbReference type="EC" id="3.4.11.9" evidence="4"/>
<keyword evidence="13" id="KW-1185">Reference proteome</keyword>
<dbReference type="SUPFAM" id="SSF55920">
    <property type="entry name" value="Creatinase/aminopeptidase"/>
    <property type="match status" value="1"/>
</dbReference>
<evidence type="ECO:0000259" key="11">
    <source>
        <dbReference type="SMART" id="SM01011"/>
    </source>
</evidence>
<evidence type="ECO:0000256" key="9">
    <source>
        <dbReference type="ARBA" id="ARBA00023211"/>
    </source>
</evidence>
<evidence type="ECO:0000256" key="10">
    <source>
        <dbReference type="RuleBase" id="RU000590"/>
    </source>
</evidence>
<evidence type="ECO:0000256" key="6">
    <source>
        <dbReference type="ARBA" id="ARBA00022723"/>
    </source>
</evidence>
<comment type="caution">
    <text evidence="12">The sequence shown here is derived from an EMBL/GenBank/DDBJ whole genome shotgun (WGS) entry which is preliminary data.</text>
</comment>
<dbReference type="PANTHER" id="PTHR43226">
    <property type="entry name" value="XAA-PRO AMINOPEPTIDASE 3"/>
    <property type="match status" value="1"/>
</dbReference>
<dbReference type="Pfam" id="PF05195">
    <property type="entry name" value="AMP_N"/>
    <property type="match status" value="1"/>
</dbReference>
<dbReference type="InterPro" id="IPR029149">
    <property type="entry name" value="Creatin/AminoP/Spt16_N"/>
</dbReference>
<evidence type="ECO:0000256" key="8">
    <source>
        <dbReference type="ARBA" id="ARBA00023049"/>
    </source>
</evidence>
<dbReference type="Gene3D" id="3.40.350.10">
    <property type="entry name" value="Creatinase/prolidase N-terminal domain"/>
    <property type="match status" value="1"/>
</dbReference>
<keyword evidence="12" id="KW-0031">Aminopeptidase</keyword>
<reference evidence="13" key="1">
    <citation type="journal article" date="2019" name="Int. J. Syst. Evol. Microbiol.">
        <title>The Global Catalogue of Microorganisms (GCM) 10K type strain sequencing project: providing services to taxonomists for standard genome sequencing and annotation.</title>
        <authorList>
            <consortium name="The Broad Institute Genomics Platform"/>
            <consortium name="The Broad Institute Genome Sequencing Center for Infectious Disease"/>
            <person name="Wu L."/>
            <person name="Ma J."/>
        </authorList>
    </citation>
    <scope>NUCLEOTIDE SEQUENCE [LARGE SCALE GENOMIC DNA]</scope>
    <source>
        <strain evidence="13">KCTC 32041</strain>
    </source>
</reference>
<dbReference type="InterPro" id="IPR036005">
    <property type="entry name" value="Creatinase/aminopeptidase-like"/>
</dbReference>
<feature type="domain" description="Aminopeptidase P N-terminal" evidence="11">
    <location>
        <begin position="6"/>
        <end position="137"/>
    </location>
</feature>
<dbReference type="Gene3D" id="3.90.230.10">
    <property type="entry name" value="Creatinase/methionine aminopeptidase superfamily"/>
    <property type="match status" value="1"/>
</dbReference>
<comment type="catalytic activity">
    <reaction evidence="1">
        <text>Release of any N-terminal amino acid, including proline, that is linked to proline, even from a dipeptide or tripeptide.</text>
        <dbReference type="EC" id="3.4.11.9"/>
    </reaction>
</comment>
<dbReference type="PANTHER" id="PTHR43226:SF4">
    <property type="entry name" value="XAA-PRO AMINOPEPTIDASE 3"/>
    <property type="match status" value="1"/>
</dbReference>
<dbReference type="Proteomes" id="UP000600877">
    <property type="component" value="Unassembled WGS sequence"/>
</dbReference>
<evidence type="ECO:0000256" key="7">
    <source>
        <dbReference type="ARBA" id="ARBA00022801"/>
    </source>
</evidence>
<protein>
    <recommendedName>
        <fullName evidence="4">Xaa-Pro aminopeptidase</fullName>
        <ecNumber evidence="4">3.4.11.9</ecNumber>
    </recommendedName>
</protein>
<evidence type="ECO:0000313" key="12">
    <source>
        <dbReference type="EMBL" id="GGX92491.1"/>
    </source>
</evidence>
<gene>
    <name evidence="12" type="ORF">GCM10011290_20350</name>
</gene>
<keyword evidence="8" id="KW-0482">Metalloprotease</keyword>
<evidence type="ECO:0000256" key="3">
    <source>
        <dbReference type="ARBA" id="ARBA00008766"/>
    </source>
</evidence>
<evidence type="ECO:0000256" key="5">
    <source>
        <dbReference type="ARBA" id="ARBA00022670"/>
    </source>
</evidence>
<evidence type="ECO:0000256" key="2">
    <source>
        <dbReference type="ARBA" id="ARBA00001936"/>
    </source>
</evidence>
<keyword evidence="6 10" id="KW-0479">Metal-binding</keyword>